<dbReference type="Proteomes" id="UP000462760">
    <property type="component" value="Unassembled WGS sequence"/>
</dbReference>
<protein>
    <submittedName>
        <fullName evidence="2">Stage V sporulation protein AB</fullName>
    </submittedName>
</protein>
<organism evidence="2 3">
    <name type="scientific">Anaerosalibacter bizertensis</name>
    <dbReference type="NCBI Taxonomy" id="932217"/>
    <lineage>
        <taxon>Bacteria</taxon>
        <taxon>Bacillati</taxon>
        <taxon>Bacillota</taxon>
        <taxon>Tissierellia</taxon>
        <taxon>Tissierellales</taxon>
        <taxon>Sporanaerobacteraceae</taxon>
        <taxon>Anaerosalibacter</taxon>
    </lineage>
</organism>
<keyword evidence="1" id="KW-0812">Transmembrane</keyword>
<dbReference type="Pfam" id="PF13782">
    <property type="entry name" value="SpoVAB"/>
    <property type="match status" value="1"/>
</dbReference>
<dbReference type="EMBL" id="VULR01000006">
    <property type="protein sequence ID" value="MSS43242.1"/>
    <property type="molecule type" value="Genomic_DNA"/>
</dbReference>
<evidence type="ECO:0000313" key="2">
    <source>
        <dbReference type="EMBL" id="MSS43242.1"/>
    </source>
</evidence>
<reference evidence="2 3" key="1">
    <citation type="submission" date="2019-08" db="EMBL/GenBank/DDBJ databases">
        <title>In-depth cultivation of the pig gut microbiome towards novel bacterial diversity and tailored functional studies.</title>
        <authorList>
            <person name="Wylensek D."/>
            <person name="Hitch T.C.A."/>
            <person name="Clavel T."/>
        </authorList>
    </citation>
    <scope>NUCLEOTIDE SEQUENCE [LARGE SCALE GENOMIC DNA]</scope>
    <source>
        <strain evidence="2 3">Med78-601-WT-4W-RMD-3</strain>
    </source>
</reference>
<feature type="transmembrane region" description="Helical" evidence="1">
    <location>
        <begin position="113"/>
        <end position="135"/>
    </location>
</feature>
<accession>A0A844FH18</accession>
<sequence length="140" mass="15495">MLLRVLLAFIGLSTGIVVGNAAGAFIALLGVVPRLAQISDTDEKIPLYEWILILSMTMFSFIFFSDFSFKFNKYLSIISGLFFGTFVGLFASALAEVLNVIPVLSRKMEITEYIPFLIISILLGKVSASLLNWLVLVSYK</sequence>
<feature type="transmembrane region" description="Helical" evidence="1">
    <location>
        <begin position="77"/>
        <end position="101"/>
    </location>
</feature>
<dbReference type="AlphaFoldDB" id="A0A844FH18"/>
<keyword evidence="1" id="KW-1133">Transmembrane helix</keyword>
<feature type="transmembrane region" description="Helical" evidence="1">
    <location>
        <begin position="6"/>
        <end position="35"/>
    </location>
</feature>
<dbReference type="OrthoDB" id="9790504at2"/>
<dbReference type="InterPro" id="IPR020144">
    <property type="entry name" value="SpoVAB"/>
</dbReference>
<proteinExistence type="predicted"/>
<name>A0A844FH18_9FIRM</name>
<evidence type="ECO:0000256" key="1">
    <source>
        <dbReference type="SAM" id="Phobius"/>
    </source>
</evidence>
<gene>
    <name evidence="2" type="ORF">FYJ27_05785</name>
</gene>
<feature type="transmembrane region" description="Helical" evidence="1">
    <location>
        <begin position="47"/>
        <end position="65"/>
    </location>
</feature>
<keyword evidence="1" id="KW-0472">Membrane</keyword>
<evidence type="ECO:0000313" key="3">
    <source>
        <dbReference type="Proteomes" id="UP000462760"/>
    </source>
</evidence>
<comment type="caution">
    <text evidence="2">The sequence shown here is derived from an EMBL/GenBank/DDBJ whole genome shotgun (WGS) entry which is preliminary data.</text>
</comment>